<comment type="caution">
    <text evidence="2">The sequence shown here is derived from an EMBL/GenBank/DDBJ whole genome shotgun (WGS) entry which is preliminary data.</text>
</comment>
<name>L9UR57_HALBP</name>
<dbReference type="PATRIC" id="fig|469382.19.peg.1938"/>
<feature type="region of interest" description="Disordered" evidence="1">
    <location>
        <begin position="77"/>
        <end position="143"/>
    </location>
</feature>
<feature type="compositionally biased region" description="Acidic residues" evidence="1">
    <location>
        <begin position="128"/>
        <end position="143"/>
    </location>
</feature>
<feature type="compositionally biased region" description="Basic and acidic residues" evidence="1">
    <location>
        <begin position="77"/>
        <end position="86"/>
    </location>
</feature>
<organism evidence="2 3">
    <name type="scientific">Halogeometricum borinquense (strain ATCC 700274 / DSM 11551 / JCM 10706 / KCTC 4070 / PR3)</name>
    <dbReference type="NCBI Taxonomy" id="469382"/>
    <lineage>
        <taxon>Archaea</taxon>
        <taxon>Methanobacteriati</taxon>
        <taxon>Methanobacteriota</taxon>
        <taxon>Stenosarchaea group</taxon>
        <taxon>Halobacteria</taxon>
        <taxon>Halobacteriales</taxon>
        <taxon>Haloferacaceae</taxon>
        <taxon>Halogeometricum</taxon>
    </lineage>
</organism>
<evidence type="ECO:0000313" key="2">
    <source>
        <dbReference type="EMBL" id="ELY27359.1"/>
    </source>
</evidence>
<dbReference type="Pfam" id="PF19126">
    <property type="entry name" value="DUF5810"/>
    <property type="match status" value="1"/>
</dbReference>
<reference evidence="2 3" key="1">
    <citation type="journal article" date="2014" name="PLoS Genet.">
        <title>Phylogenetically driven sequencing of extremely halophilic archaea reveals strategies for static and dynamic osmo-response.</title>
        <authorList>
            <person name="Becker E.A."/>
            <person name="Seitzer P.M."/>
            <person name="Tritt A."/>
            <person name="Larsen D."/>
            <person name="Krusor M."/>
            <person name="Yao A.I."/>
            <person name="Wu D."/>
            <person name="Madern D."/>
            <person name="Eisen J.A."/>
            <person name="Darling A.E."/>
            <person name="Facciotti M.T."/>
        </authorList>
    </citation>
    <scope>NUCLEOTIDE SEQUENCE [LARGE SCALE GENOMIC DNA]</scope>
    <source>
        <strain evidence="2 3">DSM 11551</strain>
    </source>
</reference>
<proteinExistence type="predicted"/>
<gene>
    <name evidence="2" type="ORF">C499_09859</name>
</gene>
<dbReference type="Proteomes" id="UP000011585">
    <property type="component" value="Unassembled WGS sequence"/>
</dbReference>
<sequence>MSMGYACPVCDVPQQDGEHLANHLAFTAMTHGAEHESWLDEHVPEWSSSSPDELAARVTELAEEAEYEAVFEDTVHDHAGHDHDSLFGDDTGTPEQMDIPRSGRRDSLDADAQAVIEEAQALTREMLEDSDGDADDADEGDEA</sequence>
<dbReference type="EMBL" id="AOHT01000033">
    <property type="protein sequence ID" value="ELY27359.1"/>
    <property type="molecule type" value="Genomic_DNA"/>
</dbReference>
<evidence type="ECO:0000313" key="3">
    <source>
        <dbReference type="Proteomes" id="UP000011585"/>
    </source>
</evidence>
<accession>L9UR57</accession>
<dbReference type="AlphaFoldDB" id="L9UR57"/>
<protein>
    <submittedName>
        <fullName evidence="2">Uncharacterized protein</fullName>
    </submittedName>
</protein>
<dbReference type="InterPro" id="IPR043833">
    <property type="entry name" value="DUF5810"/>
</dbReference>
<evidence type="ECO:0000256" key="1">
    <source>
        <dbReference type="SAM" id="MobiDB-lite"/>
    </source>
</evidence>